<keyword evidence="3" id="KW-0158">Chromosome</keyword>
<feature type="compositionally biased region" description="Low complexity" evidence="5">
    <location>
        <begin position="1"/>
        <end position="18"/>
    </location>
</feature>
<dbReference type="Proteomes" id="UP001629113">
    <property type="component" value="Unassembled WGS sequence"/>
</dbReference>
<feature type="compositionally biased region" description="Basic residues" evidence="5">
    <location>
        <begin position="358"/>
        <end position="370"/>
    </location>
</feature>
<feature type="region of interest" description="Disordered" evidence="5">
    <location>
        <begin position="304"/>
        <end position="370"/>
    </location>
</feature>
<evidence type="ECO:0000313" key="8">
    <source>
        <dbReference type="Proteomes" id="UP001629113"/>
    </source>
</evidence>
<organism evidence="7 8">
    <name type="scientific">Phlyctema vagabunda</name>
    <dbReference type="NCBI Taxonomy" id="108571"/>
    <lineage>
        <taxon>Eukaryota</taxon>
        <taxon>Fungi</taxon>
        <taxon>Dikarya</taxon>
        <taxon>Ascomycota</taxon>
        <taxon>Pezizomycotina</taxon>
        <taxon>Leotiomycetes</taxon>
        <taxon>Helotiales</taxon>
        <taxon>Dermateaceae</taxon>
        <taxon>Phlyctema</taxon>
    </lineage>
</organism>
<accession>A0ABR4PA47</accession>
<dbReference type="CDD" id="cd22920">
    <property type="entry name" value="HFD_CENP-T"/>
    <property type="match status" value="1"/>
</dbReference>
<evidence type="ECO:0000259" key="6">
    <source>
        <dbReference type="Pfam" id="PF15511"/>
    </source>
</evidence>
<evidence type="ECO:0000256" key="4">
    <source>
        <dbReference type="ARBA" id="ARBA00023242"/>
    </source>
</evidence>
<dbReference type="PANTHER" id="PTHR22980">
    <property type="entry name" value="CORTISTATIN"/>
    <property type="match status" value="1"/>
</dbReference>
<feature type="compositionally biased region" description="Polar residues" evidence="5">
    <location>
        <begin position="330"/>
        <end position="345"/>
    </location>
</feature>
<evidence type="ECO:0000256" key="3">
    <source>
        <dbReference type="ARBA" id="ARBA00022454"/>
    </source>
</evidence>
<keyword evidence="4" id="KW-0539">Nucleus</keyword>
<dbReference type="InterPro" id="IPR035425">
    <property type="entry name" value="CENP-T/H4_C"/>
</dbReference>
<protein>
    <recommendedName>
        <fullName evidence="6">CENP-T/Histone H4 histone fold domain-containing protein</fullName>
    </recommendedName>
</protein>
<evidence type="ECO:0000256" key="2">
    <source>
        <dbReference type="ARBA" id="ARBA00004286"/>
    </source>
</evidence>
<dbReference type="PANTHER" id="PTHR22980:SF5">
    <property type="entry name" value="CENP-T_HISTONE H4 HISTONE FOLD DOMAIN-CONTAINING PROTEIN"/>
    <property type="match status" value="1"/>
</dbReference>
<name>A0ABR4PA47_9HELO</name>
<evidence type="ECO:0000256" key="1">
    <source>
        <dbReference type="ARBA" id="ARBA00004123"/>
    </source>
</evidence>
<feature type="compositionally biased region" description="Polar residues" evidence="5">
    <location>
        <begin position="23"/>
        <end position="36"/>
    </location>
</feature>
<comment type="caution">
    <text evidence="7">The sequence shown here is derived from an EMBL/GenBank/DDBJ whole genome shotgun (WGS) entry which is preliminary data.</text>
</comment>
<evidence type="ECO:0000313" key="7">
    <source>
        <dbReference type="EMBL" id="KAL3420196.1"/>
    </source>
</evidence>
<gene>
    <name evidence="7" type="ORF">PVAG01_08696</name>
</gene>
<evidence type="ECO:0000256" key="5">
    <source>
        <dbReference type="SAM" id="MobiDB-lite"/>
    </source>
</evidence>
<sequence>MPRPSTPTRGTTSTGPPSMRGSGRQTPTAQARTPNAAQRYGESGRKTNALTPHGRAAIREIESRRAVMTPGKDRRRSGRQQRETPRDVLRALSRTLAPKTERIISSPEPTPQPEGRFRIPALDDLDDGIELERPRLSLPLDEDEDDDDDDSLLLPTPQLAHLEEDNFTVQSVEMPRRALNEQPGRYARGSFGSIRLSDRFGDLNDIGSGGLNYDIDSSIIEPGTFEDDVQYDGDIIELPGENSEILARFNLEQRRPFISPGRQSDIRPAVLSDDDSQTFAFTIPQPDVNDEFTNGSVRLHHQMEGNGEDSASEVEVRDAETEEVAPEESLQPNNIRDINEDSSILGTAIHDTPSSKHTSSRTAKKKAKISRHGIKYPSLPAGVVKKLASTFARTGGNSKGKISKEALDAIQQASDWFFEQASEDLGAYAQHAGRKTIDDSDMITLLSRYIDALFQPPLKLRI</sequence>
<feature type="region of interest" description="Disordered" evidence="5">
    <location>
        <begin position="1"/>
        <end position="128"/>
    </location>
</feature>
<proteinExistence type="predicted"/>
<dbReference type="InterPro" id="IPR009072">
    <property type="entry name" value="Histone-fold"/>
</dbReference>
<dbReference type="SUPFAM" id="SSF47113">
    <property type="entry name" value="Histone-fold"/>
    <property type="match status" value="1"/>
</dbReference>
<dbReference type="EMBL" id="JBFCZG010000007">
    <property type="protein sequence ID" value="KAL3420196.1"/>
    <property type="molecule type" value="Genomic_DNA"/>
</dbReference>
<dbReference type="Pfam" id="PF15511">
    <property type="entry name" value="CENP-T_C"/>
    <property type="match status" value="1"/>
</dbReference>
<keyword evidence="8" id="KW-1185">Reference proteome</keyword>
<reference evidence="7 8" key="1">
    <citation type="submission" date="2024-06" db="EMBL/GenBank/DDBJ databases">
        <title>Complete genome of Phlyctema vagabunda strain 19-DSS-EL-015.</title>
        <authorList>
            <person name="Fiorenzani C."/>
        </authorList>
    </citation>
    <scope>NUCLEOTIDE SEQUENCE [LARGE SCALE GENOMIC DNA]</scope>
    <source>
        <strain evidence="7 8">19-DSS-EL-015</strain>
    </source>
</reference>
<feature type="domain" description="CENP-T/Histone H4 histone fold" evidence="6">
    <location>
        <begin position="372"/>
        <end position="448"/>
    </location>
</feature>
<dbReference type="Gene3D" id="1.10.20.10">
    <property type="entry name" value="Histone, subunit A"/>
    <property type="match status" value="1"/>
</dbReference>
<feature type="compositionally biased region" description="Basic and acidic residues" evidence="5">
    <location>
        <begin position="80"/>
        <end position="89"/>
    </location>
</feature>
<comment type="subcellular location">
    <subcellularLocation>
        <location evidence="2">Chromosome</location>
    </subcellularLocation>
    <subcellularLocation>
        <location evidence="1">Nucleus</location>
    </subcellularLocation>
</comment>